<gene>
    <name evidence="1" type="ORF">SAMN05216406_14410</name>
</gene>
<dbReference type="AlphaFoldDB" id="A0A1H2HA58"/>
<proteinExistence type="predicted"/>
<dbReference type="Proteomes" id="UP000182882">
    <property type="component" value="Unassembled WGS sequence"/>
</dbReference>
<accession>A0A1H2HA58</accession>
<reference evidence="2" key="1">
    <citation type="submission" date="2016-10" db="EMBL/GenBank/DDBJ databases">
        <authorList>
            <person name="Varghese N."/>
            <person name="Submissions S."/>
        </authorList>
    </citation>
    <scope>NUCLEOTIDE SEQUENCE [LARGE SCALE GENOMIC DNA]</scope>
    <source>
        <strain evidence="2">Nm10</strain>
    </source>
</reference>
<organism evidence="1 2">
    <name type="scientific">Nitrosomonas ureae</name>
    <dbReference type="NCBI Taxonomy" id="44577"/>
    <lineage>
        <taxon>Bacteria</taxon>
        <taxon>Pseudomonadati</taxon>
        <taxon>Pseudomonadota</taxon>
        <taxon>Betaproteobacteria</taxon>
        <taxon>Nitrosomonadales</taxon>
        <taxon>Nitrosomonadaceae</taxon>
        <taxon>Nitrosomonas</taxon>
    </lineage>
</organism>
<evidence type="ECO:0000313" key="1">
    <source>
        <dbReference type="EMBL" id="SDU28750.1"/>
    </source>
</evidence>
<evidence type="ECO:0000313" key="2">
    <source>
        <dbReference type="Proteomes" id="UP000182882"/>
    </source>
</evidence>
<name>A0A1H2HA58_9PROT</name>
<dbReference type="EMBL" id="FNLN01000044">
    <property type="protein sequence ID" value="SDU28750.1"/>
    <property type="molecule type" value="Genomic_DNA"/>
</dbReference>
<protein>
    <submittedName>
        <fullName evidence="1">Uncharacterized protein</fullName>
    </submittedName>
</protein>
<sequence>MTKLTAAHGDDNFQVISMNQHLFRELAARDDLAIALDSDSLTLQCKVVHQLSHVNRRLELLRLSINGELYHER</sequence>
<keyword evidence="2" id="KW-1185">Reference proteome</keyword>